<protein>
    <recommendedName>
        <fullName evidence="3">Thioredoxin domain-containing protein</fullName>
    </recommendedName>
</protein>
<dbReference type="FunFam" id="3.40.30.10:FF:000304">
    <property type="entry name" value="Unplaced genomic scaffold supercont1.12, whole genome shotgun sequence"/>
    <property type="match status" value="1"/>
</dbReference>
<keyword evidence="2" id="KW-1133">Transmembrane helix</keyword>
<evidence type="ECO:0000313" key="4">
    <source>
        <dbReference type="EMBL" id="OXG23857.1"/>
    </source>
</evidence>
<dbReference type="PANTHER" id="PTHR12452:SF0">
    <property type="entry name" value="THIOREDOXIN DOMAIN-CONTAINING PROTEIN 17"/>
    <property type="match status" value="1"/>
</dbReference>
<sequence length="171" mass="19421">MGRTEMEFEAIRRDVFRLCSLASCIGNYLPLFISLLCSSPNTYPQIASLLHNMPLQTAPYPHVFNALNGPTAPAVSYIVFYSNIVDGQMWCPDCRAVENVVKETFDTPDKPNAAIFWVGNRQEWRTPNNQARTEWNVNSVPTILRLENGKETGRLVEDEILDKARLQAFIK</sequence>
<dbReference type="Pfam" id="PF06110">
    <property type="entry name" value="TXD17-like_Trx"/>
    <property type="match status" value="1"/>
</dbReference>
<keyword evidence="2" id="KW-0812">Transmembrane</keyword>
<evidence type="ECO:0000259" key="3">
    <source>
        <dbReference type="Pfam" id="PF06110"/>
    </source>
</evidence>
<accession>A0A854QFV4</accession>
<feature type="domain" description="Thioredoxin" evidence="3">
    <location>
        <begin position="76"/>
        <end position="169"/>
    </location>
</feature>
<dbReference type="GO" id="GO:0005829">
    <property type="term" value="C:cytosol"/>
    <property type="evidence" value="ECO:0007669"/>
    <property type="project" value="TreeGrafter"/>
</dbReference>
<dbReference type="SUPFAM" id="SSF52833">
    <property type="entry name" value="Thioredoxin-like"/>
    <property type="match status" value="1"/>
</dbReference>
<proteinExistence type="inferred from homology"/>
<reference evidence="4 5" key="1">
    <citation type="submission" date="2017-06" db="EMBL/GenBank/DDBJ databases">
        <title>Global population genomics of the pathogenic fungus Cryptococcus neoformans var. grubii.</title>
        <authorList>
            <person name="Cuomo C."/>
            <person name="Litvintseva A."/>
            <person name="Chen Y."/>
            <person name="Young S."/>
            <person name="Zeng Q."/>
            <person name="Chapman S."/>
            <person name="Gujja S."/>
            <person name="Saif S."/>
            <person name="Birren B."/>
        </authorList>
    </citation>
    <scope>NUCLEOTIDE SEQUENCE [LARGE SCALE GENOMIC DNA]</scope>
    <source>
        <strain evidence="4 5">Tu259-1</strain>
    </source>
</reference>
<dbReference type="AlphaFoldDB" id="A0A854QFV4"/>
<feature type="transmembrane region" description="Helical" evidence="2">
    <location>
        <begin position="15"/>
        <end position="36"/>
    </location>
</feature>
<dbReference type="InterPro" id="IPR045108">
    <property type="entry name" value="TXNDC17-like"/>
</dbReference>
<comment type="caution">
    <text evidence="4">The sequence shown here is derived from an EMBL/GenBank/DDBJ whole genome shotgun (WGS) entry which is preliminary data.</text>
</comment>
<dbReference type="Gene3D" id="3.40.30.10">
    <property type="entry name" value="Glutaredoxin"/>
    <property type="match status" value="1"/>
</dbReference>
<dbReference type="EMBL" id="AMKT01000034">
    <property type="protein sequence ID" value="OXG23857.1"/>
    <property type="molecule type" value="Genomic_DNA"/>
</dbReference>
<evidence type="ECO:0000256" key="2">
    <source>
        <dbReference type="SAM" id="Phobius"/>
    </source>
</evidence>
<name>A0A854QFV4_CRYNE</name>
<gene>
    <name evidence="4" type="ORF">C361_02397</name>
</gene>
<evidence type="ECO:0000256" key="1">
    <source>
        <dbReference type="ARBA" id="ARBA00008987"/>
    </source>
</evidence>
<dbReference type="GO" id="GO:0047134">
    <property type="term" value="F:protein-disulfide reductase [NAD(P)H] activity"/>
    <property type="evidence" value="ECO:0007669"/>
    <property type="project" value="InterPro"/>
</dbReference>
<evidence type="ECO:0000313" key="5">
    <source>
        <dbReference type="Proteomes" id="UP000199727"/>
    </source>
</evidence>
<dbReference type="PANTHER" id="PTHR12452">
    <property type="entry name" value="42-9-9 PROTEIN-RELATED"/>
    <property type="match status" value="1"/>
</dbReference>
<dbReference type="CDD" id="cd02952">
    <property type="entry name" value="TRP14_like"/>
    <property type="match status" value="1"/>
</dbReference>
<organism evidence="4 5">
    <name type="scientific">Cryptococcus neoformans Tu259-1</name>
    <dbReference type="NCBI Taxonomy" id="1230072"/>
    <lineage>
        <taxon>Eukaryota</taxon>
        <taxon>Fungi</taxon>
        <taxon>Dikarya</taxon>
        <taxon>Basidiomycota</taxon>
        <taxon>Agaricomycotina</taxon>
        <taxon>Tremellomycetes</taxon>
        <taxon>Tremellales</taxon>
        <taxon>Cryptococcaceae</taxon>
        <taxon>Cryptococcus</taxon>
        <taxon>Cryptococcus neoformans species complex</taxon>
    </lineage>
</organism>
<dbReference type="OrthoDB" id="78947at2759"/>
<dbReference type="InterPro" id="IPR036249">
    <property type="entry name" value="Thioredoxin-like_sf"/>
</dbReference>
<comment type="similarity">
    <text evidence="1">Belongs to the thioredoxin family.</text>
</comment>
<keyword evidence="2" id="KW-0472">Membrane</keyword>
<dbReference type="Proteomes" id="UP000199727">
    <property type="component" value="Unassembled WGS sequence"/>
</dbReference>
<dbReference type="InterPro" id="IPR010357">
    <property type="entry name" value="TXNDC17_dom"/>
</dbReference>